<proteinExistence type="predicted"/>
<protein>
    <submittedName>
        <fullName evidence="1">Uncharacterized protein</fullName>
    </submittedName>
</protein>
<name>A0A0P1ATU8_PLAHL</name>
<reference evidence="2" key="1">
    <citation type="submission" date="2014-09" db="EMBL/GenBank/DDBJ databases">
        <authorList>
            <person name="Sharma Rahul"/>
            <person name="Thines Marco"/>
        </authorList>
    </citation>
    <scope>NUCLEOTIDE SEQUENCE [LARGE SCALE GENOMIC DNA]</scope>
</reference>
<dbReference type="Proteomes" id="UP000054928">
    <property type="component" value="Unassembled WGS sequence"/>
</dbReference>
<evidence type="ECO:0000313" key="2">
    <source>
        <dbReference type="Proteomes" id="UP000054928"/>
    </source>
</evidence>
<dbReference type="GeneID" id="59052717"/>
<dbReference type="AlphaFoldDB" id="A0A0P1ATU8"/>
<keyword evidence="2" id="KW-1185">Reference proteome</keyword>
<sequence>MKYYDRRQTIQSLSECSIHQSSLRLLQPTRFSLKGKFSMEKNIMLLIVNLSSEAAAWIDDLTPIHIT</sequence>
<dbReference type="RefSeq" id="XP_036263328.1">
    <property type="nucleotide sequence ID" value="XM_036407067.1"/>
</dbReference>
<dbReference type="EMBL" id="CCYD01001551">
    <property type="protein sequence ID" value="CEG45129.1"/>
    <property type="molecule type" value="Genomic_DNA"/>
</dbReference>
<evidence type="ECO:0000313" key="1">
    <source>
        <dbReference type="EMBL" id="CEG45129.1"/>
    </source>
</evidence>
<accession>A0A0P1ATU8</accession>
<organism evidence="1 2">
    <name type="scientific">Plasmopara halstedii</name>
    <name type="common">Downy mildew of sunflower</name>
    <dbReference type="NCBI Taxonomy" id="4781"/>
    <lineage>
        <taxon>Eukaryota</taxon>
        <taxon>Sar</taxon>
        <taxon>Stramenopiles</taxon>
        <taxon>Oomycota</taxon>
        <taxon>Peronosporomycetes</taxon>
        <taxon>Peronosporales</taxon>
        <taxon>Peronosporaceae</taxon>
        <taxon>Plasmopara</taxon>
    </lineage>
</organism>